<evidence type="ECO:0000256" key="1">
    <source>
        <dbReference type="ARBA" id="ARBA00001946"/>
    </source>
</evidence>
<gene>
    <name evidence="9" type="primary">cobB</name>
    <name evidence="9" type="ORF">OSSY52_17530</name>
</gene>
<protein>
    <submittedName>
        <fullName evidence="9">Cobyrinate a,c-diamide synthase</fullName>
    </submittedName>
</protein>
<dbReference type="KEGG" id="ocy:OSSY52_17530"/>
<dbReference type="SUPFAM" id="SSF52540">
    <property type="entry name" value="P-loop containing nucleoside triphosphate hydrolases"/>
    <property type="match status" value="1"/>
</dbReference>
<evidence type="ECO:0000313" key="9">
    <source>
        <dbReference type="EMBL" id="BBE31612.1"/>
    </source>
</evidence>
<dbReference type="NCBIfam" id="TIGR00379">
    <property type="entry name" value="cobB"/>
    <property type="match status" value="1"/>
</dbReference>
<evidence type="ECO:0000256" key="5">
    <source>
        <dbReference type="ARBA" id="ARBA00022842"/>
    </source>
</evidence>
<dbReference type="Pfam" id="PF01656">
    <property type="entry name" value="CbiA"/>
    <property type="match status" value="1"/>
</dbReference>
<dbReference type="GO" id="GO:0042242">
    <property type="term" value="F:cobyrinic acid a,c-diamide synthase activity"/>
    <property type="evidence" value="ECO:0007669"/>
    <property type="project" value="InterPro"/>
</dbReference>
<evidence type="ECO:0000256" key="3">
    <source>
        <dbReference type="ARBA" id="ARBA00022741"/>
    </source>
</evidence>
<dbReference type="InParanoid" id="A0A7G1GB91"/>
<reference evidence="9 10" key="1">
    <citation type="submission" date="2018-06" db="EMBL/GenBank/DDBJ databases">
        <title>Genome sequencing of Oceanotoga sp. sy52.</title>
        <authorList>
            <person name="Mori K."/>
        </authorList>
    </citation>
    <scope>NUCLEOTIDE SEQUENCE [LARGE SCALE GENOMIC DNA]</scope>
    <source>
        <strain evidence="10">sy52</strain>
    </source>
</reference>
<accession>A0A7G1GB91</accession>
<comment type="cofactor">
    <cofactor evidence="1">
        <name>Mg(2+)</name>
        <dbReference type="ChEBI" id="CHEBI:18420"/>
    </cofactor>
</comment>
<dbReference type="EMBL" id="AP018712">
    <property type="protein sequence ID" value="BBE31612.1"/>
    <property type="molecule type" value="Genomic_DNA"/>
</dbReference>
<feature type="domain" description="CobB/CobQ-like glutamine amidotransferase" evidence="8">
    <location>
        <begin position="227"/>
        <end position="409"/>
    </location>
</feature>
<dbReference type="InterPro" id="IPR029062">
    <property type="entry name" value="Class_I_gatase-like"/>
</dbReference>
<keyword evidence="2" id="KW-0436">Ligase</keyword>
<evidence type="ECO:0000259" key="7">
    <source>
        <dbReference type="Pfam" id="PF01656"/>
    </source>
</evidence>
<evidence type="ECO:0000256" key="6">
    <source>
        <dbReference type="ARBA" id="ARBA00022962"/>
    </source>
</evidence>
<dbReference type="PANTHER" id="PTHR43873:SF1">
    <property type="entry name" value="COBYRINATE A,C-DIAMIDE SYNTHASE"/>
    <property type="match status" value="1"/>
</dbReference>
<organism evidence="9 10">
    <name type="scientific">Tepiditoga spiralis</name>
    <dbReference type="NCBI Taxonomy" id="2108365"/>
    <lineage>
        <taxon>Bacteria</taxon>
        <taxon>Thermotogati</taxon>
        <taxon>Thermotogota</taxon>
        <taxon>Thermotogae</taxon>
        <taxon>Petrotogales</taxon>
        <taxon>Petrotogaceae</taxon>
        <taxon>Tepiditoga</taxon>
    </lineage>
</organism>
<dbReference type="Proteomes" id="UP000516361">
    <property type="component" value="Chromosome"/>
</dbReference>
<proteinExistence type="predicted"/>
<evidence type="ECO:0000313" key="10">
    <source>
        <dbReference type="Proteomes" id="UP000516361"/>
    </source>
</evidence>
<keyword evidence="6" id="KW-0315">Glutamine amidotransferase</keyword>
<dbReference type="PANTHER" id="PTHR43873">
    <property type="entry name" value="COBYRINATE A,C-DIAMIDE SYNTHASE"/>
    <property type="match status" value="1"/>
</dbReference>
<dbReference type="PROSITE" id="PS51274">
    <property type="entry name" value="GATASE_COBBQ"/>
    <property type="match status" value="1"/>
</dbReference>
<dbReference type="AlphaFoldDB" id="A0A7G1GB91"/>
<sequence>MLTNSGKTTFTLGLLQYLKSENKKVCSFKIGPDFIDPIYHEKILDKKSKSLDSYFLNSKKLKEHFYKESKNSDYIVIEGVMGLLDGLNDGRGSTDSIGSILDIPILLLVESMPSIKTMAAMIDGVIKHSKSKIVGIIITKSKSEIVFNMQKEEIEKITNIKYIKRFEYDNSLKIPSKHLGLDTDFFNIKEIALKSYEKIKSINIESIFKELNQVYDSVNVIKGNKSIAISRDEAFLFYYPENIEWLKNNGFKIKYFSPLNDKKLPEADVYYFTGGYPEVYAKKLEKNKSMLIDVYEKCASGKKIIAECGGFMYLSKEIEGHKMVGFINGKTFMSNKIQGRFGYEKIKILNECFFKKNTVIKGHEFHYSYMELNENENALEVIKKSNNKIYKVGIIKENVLASYTHFYFSSILEGGINI</sequence>
<dbReference type="Pfam" id="PF07685">
    <property type="entry name" value="GATase_3"/>
    <property type="match status" value="1"/>
</dbReference>
<dbReference type="NCBIfam" id="NF002204">
    <property type="entry name" value="PRK01077.1"/>
    <property type="match status" value="1"/>
</dbReference>
<keyword evidence="10" id="KW-1185">Reference proteome</keyword>
<feature type="domain" description="CobQ/CobB/MinD/ParA nucleotide binding" evidence="7">
    <location>
        <begin position="4"/>
        <end position="178"/>
    </location>
</feature>
<keyword evidence="5" id="KW-0460">Magnesium</keyword>
<dbReference type="InterPro" id="IPR004484">
    <property type="entry name" value="CbiA/CobB_synth"/>
</dbReference>
<dbReference type="InterPro" id="IPR011698">
    <property type="entry name" value="GATase_3"/>
</dbReference>
<dbReference type="Gene3D" id="3.40.50.880">
    <property type="match status" value="1"/>
</dbReference>
<evidence type="ECO:0000256" key="2">
    <source>
        <dbReference type="ARBA" id="ARBA00022598"/>
    </source>
</evidence>
<evidence type="ECO:0000259" key="8">
    <source>
        <dbReference type="Pfam" id="PF07685"/>
    </source>
</evidence>
<dbReference type="InterPro" id="IPR027417">
    <property type="entry name" value="P-loop_NTPase"/>
</dbReference>
<evidence type="ECO:0000256" key="4">
    <source>
        <dbReference type="ARBA" id="ARBA00022840"/>
    </source>
</evidence>
<dbReference type="InterPro" id="IPR002586">
    <property type="entry name" value="CobQ/CobB/MinD/ParA_Nub-bd_dom"/>
</dbReference>
<dbReference type="GO" id="GO:0005524">
    <property type="term" value="F:ATP binding"/>
    <property type="evidence" value="ECO:0007669"/>
    <property type="project" value="UniProtKB-KW"/>
</dbReference>
<dbReference type="SUPFAM" id="SSF52317">
    <property type="entry name" value="Class I glutamine amidotransferase-like"/>
    <property type="match status" value="1"/>
</dbReference>
<dbReference type="CDD" id="cd03130">
    <property type="entry name" value="GATase1_CobB"/>
    <property type="match status" value="1"/>
</dbReference>
<keyword evidence="4" id="KW-0067">ATP-binding</keyword>
<keyword evidence="3" id="KW-0547">Nucleotide-binding</keyword>
<dbReference type="Gene3D" id="3.40.50.300">
    <property type="entry name" value="P-loop containing nucleotide triphosphate hydrolases"/>
    <property type="match status" value="1"/>
</dbReference>
<name>A0A7G1GB91_9BACT</name>